<dbReference type="Gene3D" id="1.10.533.10">
    <property type="entry name" value="Death Domain, Fas"/>
    <property type="match status" value="1"/>
</dbReference>
<feature type="modified residue" description="Phosphoserine" evidence="8">
    <location>
        <position position="194"/>
    </location>
</feature>
<dbReference type="GO" id="GO:0005737">
    <property type="term" value="C:cytoplasm"/>
    <property type="evidence" value="ECO:0007669"/>
    <property type="project" value="UniProtKB-SubCell"/>
</dbReference>
<keyword evidence="2 7" id="KW-0963">Cytoplasm</keyword>
<evidence type="ECO:0000256" key="2">
    <source>
        <dbReference type="ARBA" id="ARBA00022490"/>
    </source>
</evidence>
<organism evidence="11 12">
    <name type="scientific">Mola mola</name>
    <name type="common">Ocean sunfish</name>
    <name type="synonym">Tetraodon mola</name>
    <dbReference type="NCBI Taxonomy" id="94237"/>
    <lineage>
        <taxon>Eukaryota</taxon>
        <taxon>Metazoa</taxon>
        <taxon>Chordata</taxon>
        <taxon>Craniata</taxon>
        <taxon>Vertebrata</taxon>
        <taxon>Euteleostomi</taxon>
        <taxon>Actinopterygii</taxon>
        <taxon>Neopterygii</taxon>
        <taxon>Teleostei</taxon>
        <taxon>Neoteleostei</taxon>
        <taxon>Acanthomorphata</taxon>
        <taxon>Eupercaria</taxon>
        <taxon>Tetraodontiformes</taxon>
        <taxon>Molidae</taxon>
        <taxon>Mola</taxon>
    </lineage>
</organism>
<evidence type="ECO:0000313" key="11">
    <source>
        <dbReference type="Ensembl" id="ENSMMOP00000012352.1"/>
    </source>
</evidence>
<dbReference type="InterPro" id="IPR034249">
    <property type="entry name" value="MyD88_Death"/>
</dbReference>
<dbReference type="SMART" id="SM00005">
    <property type="entry name" value="DEATH"/>
    <property type="match status" value="1"/>
</dbReference>
<keyword evidence="5 7" id="KW-0395">Inflammatory response</keyword>
<evidence type="ECO:0000256" key="5">
    <source>
        <dbReference type="ARBA" id="ARBA00023198"/>
    </source>
</evidence>
<reference evidence="11" key="1">
    <citation type="submission" date="2025-08" db="UniProtKB">
        <authorList>
            <consortium name="Ensembl"/>
        </authorList>
    </citation>
    <scope>IDENTIFICATION</scope>
</reference>
<evidence type="ECO:0000256" key="6">
    <source>
        <dbReference type="ARBA" id="ARBA00054956"/>
    </source>
</evidence>
<dbReference type="PROSITE" id="PS50104">
    <property type="entry name" value="TIR"/>
    <property type="match status" value="1"/>
</dbReference>
<protein>
    <recommendedName>
        <fullName evidence="7">Myeloid differentiation primary response protein MyD88</fullName>
    </recommendedName>
</protein>
<dbReference type="GO" id="GO:0045087">
    <property type="term" value="P:innate immune response"/>
    <property type="evidence" value="ECO:0007669"/>
    <property type="project" value="UniProtKB-KW"/>
</dbReference>
<dbReference type="FunFam" id="1.10.533.10:FF:000029">
    <property type="entry name" value="Myeloid differentiation primary response protein MyD88"/>
    <property type="match status" value="1"/>
</dbReference>
<dbReference type="GO" id="GO:0005886">
    <property type="term" value="C:plasma membrane"/>
    <property type="evidence" value="ECO:0007669"/>
    <property type="project" value="TreeGrafter"/>
</dbReference>
<dbReference type="GO" id="GO:0035325">
    <property type="term" value="F:Toll-like receptor binding"/>
    <property type="evidence" value="ECO:0007669"/>
    <property type="project" value="TreeGrafter"/>
</dbReference>
<dbReference type="Proteomes" id="UP000261620">
    <property type="component" value="Unplaced"/>
</dbReference>
<sequence length="246" mass="28086">MACCGSEVDLDSVPLIALNMNVRKKLGLYLNPRTAVASDWMAMAEAMGFTYLEIKNYEPSKNPTGTVLEEWQARCSDATVGKLVSILVEVERNDIVEDLRPLIGACTPELFDAFICYCQSDFEFVIEMIRELEQTKFKLKLCVFDRDVLPGSCVWTITSELIEKRCKRMVVVISDEYLKSDACDFQTKFALSLSPGAQKKRLIPVKYKSMKKPFPSILRFLTLCDYTRPCIQEWFWSRLAKALSLP</sequence>
<dbReference type="GO" id="GO:0070976">
    <property type="term" value="F:TIR domain binding"/>
    <property type="evidence" value="ECO:0007669"/>
    <property type="project" value="InterPro"/>
</dbReference>
<dbReference type="GO" id="GO:0008063">
    <property type="term" value="P:Toll signaling pathway"/>
    <property type="evidence" value="ECO:0007669"/>
    <property type="project" value="TreeGrafter"/>
</dbReference>
<comment type="function">
    <text evidence="6 7">Adapter protein involved in the Toll-like receptor and IL-1 receptor signaling pathway in the innate immune response.</text>
</comment>
<keyword evidence="4 7" id="KW-0391">Immunity</keyword>
<dbReference type="PIRSF" id="PIRSF037756">
    <property type="entry name" value="MyD88"/>
    <property type="match status" value="1"/>
</dbReference>
<dbReference type="GO" id="GO:0034142">
    <property type="term" value="P:toll-like receptor 4 signaling pathway"/>
    <property type="evidence" value="ECO:0007669"/>
    <property type="project" value="TreeGrafter"/>
</dbReference>
<evidence type="ECO:0000259" key="9">
    <source>
        <dbReference type="PROSITE" id="PS50017"/>
    </source>
</evidence>
<dbReference type="SUPFAM" id="SSF52200">
    <property type="entry name" value="Toll/Interleukin receptor TIR domain"/>
    <property type="match status" value="1"/>
</dbReference>
<dbReference type="InterPro" id="IPR017281">
    <property type="entry name" value="Myelin_different_resp_MyD88"/>
</dbReference>
<keyword evidence="3" id="KW-0399">Innate immunity</keyword>
<feature type="domain" description="TIR" evidence="10">
    <location>
        <begin position="109"/>
        <end position="243"/>
    </location>
</feature>
<evidence type="ECO:0000259" key="10">
    <source>
        <dbReference type="PROSITE" id="PS50104"/>
    </source>
</evidence>
<evidence type="ECO:0000256" key="4">
    <source>
        <dbReference type="ARBA" id="ARBA00022859"/>
    </source>
</evidence>
<dbReference type="Ensembl" id="ENSMMOT00000012556.1">
    <property type="protein sequence ID" value="ENSMMOP00000012352.1"/>
    <property type="gene ID" value="ENSMMOG00000006723.1"/>
</dbReference>
<accession>A0A3Q3WJB5</accession>
<dbReference type="InterPro" id="IPR000157">
    <property type="entry name" value="TIR_dom"/>
</dbReference>
<dbReference type="SUPFAM" id="SSF47986">
    <property type="entry name" value="DEATH domain"/>
    <property type="match status" value="1"/>
</dbReference>
<dbReference type="InterPro" id="IPR035897">
    <property type="entry name" value="Toll_tir_struct_dom_sf"/>
</dbReference>
<dbReference type="GO" id="GO:0050830">
    <property type="term" value="P:defense response to Gram-positive bacterium"/>
    <property type="evidence" value="ECO:0007669"/>
    <property type="project" value="TreeGrafter"/>
</dbReference>
<dbReference type="GO" id="GO:0002755">
    <property type="term" value="P:MyD88-dependent toll-like receptor signaling pathway"/>
    <property type="evidence" value="ECO:0007669"/>
    <property type="project" value="InterPro"/>
</dbReference>
<dbReference type="Gene3D" id="3.40.50.10140">
    <property type="entry name" value="Toll/interleukin-1 receptor homology (TIR) domain"/>
    <property type="match status" value="1"/>
</dbReference>
<name>A0A3Q3WJB5_MOLML</name>
<feature type="domain" description="Death" evidence="9">
    <location>
        <begin position="25"/>
        <end position="103"/>
    </location>
</feature>
<evidence type="ECO:0000256" key="8">
    <source>
        <dbReference type="PIRSR" id="PIRSR037756-1"/>
    </source>
</evidence>
<dbReference type="SMART" id="SM00255">
    <property type="entry name" value="TIR"/>
    <property type="match status" value="1"/>
</dbReference>
<dbReference type="PANTHER" id="PTHR15079:SF3">
    <property type="entry name" value="MYELOID DIFFERENTIATION PRIMARY RESPONSE PROTEIN MYD88"/>
    <property type="match status" value="1"/>
</dbReference>
<dbReference type="PROSITE" id="PS50017">
    <property type="entry name" value="DEATH_DOMAIN"/>
    <property type="match status" value="1"/>
</dbReference>
<dbReference type="GO" id="GO:0006954">
    <property type="term" value="P:inflammatory response"/>
    <property type="evidence" value="ECO:0007669"/>
    <property type="project" value="UniProtKB-KW"/>
</dbReference>
<dbReference type="CDD" id="cd08312">
    <property type="entry name" value="Death_MyD88"/>
    <property type="match status" value="1"/>
</dbReference>
<dbReference type="Pfam" id="PF00531">
    <property type="entry name" value="Death"/>
    <property type="match status" value="1"/>
</dbReference>
<keyword evidence="12" id="KW-1185">Reference proteome</keyword>
<dbReference type="Pfam" id="PF13676">
    <property type="entry name" value="TIR_2"/>
    <property type="match status" value="1"/>
</dbReference>
<dbReference type="GO" id="GO:0043123">
    <property type="term" value="P:positive regulation of canonical NF-kappaB signal transduction"/>
    <property type="evidence" value="ECO:0007669"/>
    <property type="project" value="InterPro"/>
</dbReference>
<dbReference type="InterPro" id="IPR011029">
    <property type="entry name" value="DEATH-like_dom_sf"/>
</dbReference>
<dbReference type="AlphaFoldDB" id="A0A3Q3WJB5"/>
<evidence type="ECO:0000256" key="1">
    <source>
        <dbReference type="ARBA" id="ARBA00004496"/>
    </source>
</evidence>
<dbReference type="InterPro" id="IPR000488">
    <property type="entry name" value="Death_dom"/>
</dbReference>
<evidence type="ECO:0000313" key="12">
    <source>
        <dbReference type="Proteomes" id="UP000261620"/>
    </source>
</evidence>
<proteinExistence type="predicted"/>
<dbReference type="PANTHER" id="PTHR15079">
    <property type="entry name" value="MYD88"/>
    <property type="match status" value="1"/>
</dbReference>
<reference evidence="11" key="2">
    <citation type="submission" date="2025-09" db="UniProtKB">
        <authorList>
            <consortium name="Ensembl"/>
        </authorList>
    </citation>
    <scope>IDENTIFICATION</scope>
</reference>
<evidence type="ECO:0000256" key="7">
    <source>
        <dbReference type="PIRNR" id="PIRNR037756"/>
    </source>
</evidence>
<comment type="subcellular location">
    <subcellularLocation>
        <location evidence="1 7">Cytoplasm</location>
    </subcellularLocation>
</comment>
<dbReference type="FunFam" id="3.40.50.10140:FF:000005">
    <property type="entry name" value="Myeloid differentiation primary response protein MyD88"/>
    <property type="match status" value="1"/>
</dbReference>
<evidence type="ECO:0000256" key="3">
    <source>
        <dbReference type="ARBA" id="ARBA00022588"/>
    </source>
</evidence>